<name>A0A5B0MUJ1_PUCGR</name>
<evidence type="ECO:0000313" key="1">
    <source>
        <dbReference type="EMBL" id="KAA1079559.1"/>
    </source>
</evidence>
<protein>
    <submittedName>
        <fullName evidence="1">Uncharacterized protein</fullName>
    </submittedName>
</protein>
<evidence type="ECO:0000313" key="2">
    <source>
        <dbReference type="Proteomes" id="UP000324748"/>
    </source>
</evidence>
<accession>A0A5B0MUJ1</accession>
<proteinExistence type="predicted"/>
<comment type="caution">
    <text evidence="1">The sequence shown here is derived from an EMBL/GenBank/DDBJ whole genome shotgun (WGS) entry which is preliminary data.</text>
</comment>
<reference evidence="1 2" key="1">
    <citation type="submission" date="2019-05" db="EMBL/GenBank/DDBJ databases">
        <title>Emergence of the Ug99 lineage of the wheat stem rust pathogen through somatic hybridization.</title>
        <authorList>
            <person name="Li F."/>
            <person name="Upadhyaya N.M."/>
            <person name="Sperschneider J."/>
            <person name="Matny O."/>
            <person name="Nguyen-Phuc H."/>
            <person name="Mago R."/>
            <person name="Raley C."/>
            <person name="Miller M.E."/>
            <person name="Silverstein K.A.T."/>
            <person name="Henningsen E."/>
            <person name="Hirsch C.D."/>
            <person name="Visser B."/>
            <person name="Pretorius Z.A."/>
            <person name="Steffenson B.J."/>
            <person name="Schwessinger B."/>
            <person name="Dodds P.N."/>
            <person name="Figueroa M."/>
        </authorList>
    </citation>
    <scope>NUCLEOTIDE SEQUENCE [LARGE SCALE GENOMIC DNA]</scope>
    <source>
        <strain evidence="1">21-0</strain>
    </source>
</reference>
<gene>
    <name evidence="1" type="ORF">PGT21_015995</name>
</gene>
<dbReference type="AlphaFoldDB" id="A0A5B0MUJ1"/>
<organism evidence="1 2">
    <name type="scientific">Puccinia graminis f. sp. tritici</name>
    <dbReference type="NCBI Taxonomy" id="56615"/>
    <lineage>
        <taxon>Eukaryota</taxon>
        <taxon>Fungi</taxon>
        <taxon>Dikarya</taxon>
        <taxon>Basidiomycota</taxon>
        <taxon>Pucciniomycotina</taxon>
        <taxon>Pucciniomycetes</taxon>
        <taxon>Pucciniales</taxon>
        <taxon>Pucciniaceae</taxon>
        <taxon>Puccinia</taxon>
    </lineage>
</organism>
<keyword evidence="2" id="KW-1185">Reference proteome</keyword>
<dbReference type="Proteomes" id="UP000324748">
    <property type="component" value="Unassembled WGS sequence"/>
</dbReference>
<sequence length="50" mass="5672">MLYEYVQRAEKQISHPNEHPSIPIRKSGLDVITSEWTAETGSTNDGDKEL</sequence>
<dbReference type="EMBL" id="VSWC01000132">
    <property type="protein sequence ID" value="KAA1079559.1"/>
    <property type="molecule type" value="Genomic_DNA"/>
</dbReference>